<dbReference type="STRING" id="4558.A0A1B6PR27"/>
<keyword evidence="2" id="KW-0274">FAD</keyword>
<evidence type="ECO:0000256" key="3">
    <source>
        <dbReference type="ARBA" id="ARBA00023002"/>
    </source>
</evidence>
<reference evidence="6" key="2">
    <citation type="journal article" date="2018" name="Plant J.">
        <title>The Sorghum bicolor reference genome: improved assembly, gene annotations, a transcriptome atlas, and signatures of genome organization.</title>
        <authorList>
            <person name="McCormick R.F."/>
            <person name="Truong S.K."/>
            <person name="Sreedasyam A."/>
            <person name="Jenkins J."/>
            <person name="Shu S."/>
            <person name="Sims D."/>
            <person name="Kennedy M."/>
            <person name="Amirebrahimi M."/>
            <person name="Weers B.D."/>
            <person name="McKinley B."/>
            <person name="Mattison A."/>
            <person name="Morishige D.T."/>
            <person name="Grimwood J."/>
            <person name="Schmutz J."/>
            <person name="Mullet J.E."/>
        </authorList>
    </citation>
    <scope>NUCLEOTIDE SEQUENCE [LARGE SCALE GENOMIC DNA]</scope>
    <source>
        <strain evidence="6">cv. BTx623</strain>
    </source>
</reference>
<dbReference type="AlphaFoldDB" id="A0A1B6PR27"/>
<keyword evidence="6" id="KW-1185">Reference proteome</keyword>
<evidence type="ECO:0000256" key="4">
    <source>
        <dbReference type="SAM" id="MobiDB-lite"/>
    </source>
</evidence>
<dbReference type="PANTHER" id="PTHR43557:SF19">
    <property type="entry name" value="MONODEHYDROASCORBATE REDUCTASE 1, PEROXISOMAL"/>
    <property type="match status" value="1"/>
</dbReference>
<name>A0A1B6PR27_SORBI</name>
<dbReference type="InterPro" id="IPR036188">
    <property type="entry name" value="FAD/NAD-bd_sf"/>
</dbReference>
<organism evidence="5 6">
    <name type="scientific">Sorghum bicolor</name>
    <name type="common">Sorghum</name>
    <name type="synonym">Sorghum vulgare</name>
    <dbReference type="NCBI Taxonomy" id="4558"/>
    <lineage>
        <taxon>Eukaryota</taxon>
        <taxon>Viridiplantae</taxon>
        <taxon>Streptophyta</taxon>
        <taxon>Embryophyta</taxon>
        <taxon>Tracheophyta</taxon>
        <taxon>Spermatophyta</taxon>
        <taxon>Magnoliopsida</taxon>
        <taxon>Liliopsida</taxon>
        <taxon>Poales</taxon>
        <taxon>Poaceae</taxon>
        <taxon>PACMAD clade</taxon>
        <taxon>Panicoideae</taxon>
        <taxon>Andropogonodae</taxon>
        <taxon>Andropogoneae</taxon>
        <taxon>Sorghinae</taxon>
        <taxon>Sorghum</taxon>
    </lineage>
</organism>
<sequence>MGGRPRMAAAVSEREGKDEGSCGGVQGRVEGACKSGGDAAAAGLRWAGHPPRRLERLLPRRCGARLPAFHACVGANDQLLTADWYKEHGIELILRMNVISVDVRRKTLDTSTGETMSYGTFIAATGARVC</sequence>
<evidence type="ECO:0008006" key="7">
    <source>
        <dbReference type="Google" id="ProtNLM"/>
    </source>
</evidence>
<dbReference type="InterPro" id="IPR050446">
    <property type="entry name" value="FAD-oxidoreductase/Apoptosis"/>
</dbReference>
<dbReference type="GO" id="GO:0016491">
    <property type="term" value="F:oxidoreductase activity"/>
    <property type="evidence" value="ECO:0007669"/>
    <property type="project" value="UniProtKB-KW"/>
</dbReference>
<keyword evidence="3" id="KW-0560">Oxidoreductase</keyword>
<dbReference type="Gene3D" id="3.50.50.60">
    <property type="entry name" value="FAD/NAD(P)-binding domain"/>
    <property type="match status" value="1"/>
</dbReference>
<gene>
    <name evidence="5" type="ORF">SORBI_3005G087500</name>
</gene>
<reference evidence="5 6" key="1">
    <citation type="journal article" date="2009" name="Nature">
        <title>The Sorghum bicolor genome and the diversification of grasses.</title>
        <authorList>
            <person name="Paterson A.H."/>
            <person name="Bowers J.E."/>
            <person name="Bruggmann R."/>
            <person name="Dubchak I."/>
            <person name="Grimwood J."/>
            <person name="Gundlach H."/>
            <person name="Haberer G."/>
            <person name="Hellsten U."/>
            <person name="Mitros T."/>
            <person name="Poliakov A."/>
            <person name="Schmutz J."/>
            <person name="Spannagl M."/>
            <person name="Tang H."/>
            <person name="Wang X."/>
            <person name="Wicker T."/>
            <person name="Bharti A.K."/>
            <person name="Chapman J."/>
            <person name="Feltus F.A."/>
            <person name="Gowik U."/>
            <person name="Grigoriev I.V."/>
            <person name="Lyons E."/>
            <person name="Maher C.A."/>
            <person name="Martis M."/>
            <person name="Narechania A."/>
            <person name="Otillar R.P."/>
            <person name="Penning B.W."/>
            <person name="Salamov A.A."/>
            <person name="Wang Y."/>
            <person name="Zhang L."/>
            <person name="Carpita N.C."/>
            <person name="Freeling M."/>
            <person name="Gingle A.R."/>
            <person name="Hash C.T."/>
            <person name="Keller B."/>
            <person name="Klein P."/>
            <person name="Kresovich S."/>
            <person name="McCann M.C."/>
            <person name="Ming R."/>
            <person name="Peterson D.G."/>
            <person name="Mehboob-ur-Rahman"/>
            <person name="Ware D."/>
            <person name="Westhoff P."/>
            <person name="Mayer K.F."/>
            <person name="Messing J."/>
            <person name="Rokhsar D.S."/>
        </authorList>
    </citation>
    <scope>NUCLEOTIDE SEQUENCE [LARGE SCALE GENOMIC DNA]</scope>
    <source>
        <strain evidence="6">cv. BTx623</strain>
    </source>
</reference>
<accession>A0A1B6PR27</accession>
<evidence type="ECO:0000256" key="2">
    <source>
        <dbReference type="ARBA" id="ARBA00022827"/>
    </source>
</evidence>
<dbReference type="EMBL" id="CM000764">
    <property type="protein sequence ID" value="KXG28119.1"/>
    <property type="molecule type" value="Genomic_DNA"/>
</dbReference>
<dbReference type="SUPFAM" id="SSF51905">
    <property type="entry name" value="FAD/NAD(P)-binding domain"/>
    <property type="match status" value="1"/>
</dbReference>
<dbReference type="eggNOG" id="KOG1336">
    <property type="taxonomic scope" value="Eukaryota"/>
</dbReference>
<dbReference type="Proteomes" id="UP000000768">
    <property type="component" value="Chromosome 5"/>
</dbReference>
<keyword evidence="1" id="KW-0285">Flavoprotein</keyword>
<dbReference type="InParanoid" id="A0A1B6PR27"/>
<dbReference type="PANTHER" id="PTHR43557">
    <property type="entry name" value="APOPTOSIS-INDUCING FACTOR 1"/>
    <property type="match status" value="1"/>
</dbReference>
<evidence type="ECO:0000313" key="6">
    <source>
        <dbReference type="Proteomes" id="UP000000768"/>
    </source>
</evidence>
<proteinExistence type="predicted"/>
<dbReference type="Gramene" id="KXG28119">
    <property type="protein sequence ID" value="KXG28119"/>
    <property type="gene ID" value="SORBI_3005G087500"/>
</dbReference>
<evidence type="ECO:0000313" key="5">
    <source>
        <dbReference type="EMBL" id="KXG28119.1"/>
    </source>
</evidence>
<protein>
    <recommendedName>
        <fullName evidence="7">FAD/NAD(P)-binding domain-containing protein</fullName>
    </recommendedName>
</protein>
<feature type="region of interest" description="Disordered" evidence="4">
    <location>
        <begin position="1"/>
        <end position="24"/>
    </location>
</feature>
<evidence type="ECO:0000256" key="1">
    <source>
        <dbReference type="ARBA" id="ARBA00022630"/>
    </source>
</evidence>